<name>A0AC34QJR8_9BILA</name>
<dbReference type="Proteomes" id="UP000887576">
    <property type="component" value="Unplaced"/>
</dbReference>
<sequence>MASLHTESTKEFEDENVNRLEKTGIACDRLRQELKRCIKESACVQIDRRPAAECINAHDGTVPDRCFVLLTSFTDCKRSMIDMRSRFRGRKGDI</sequence>
<accession>A0AC34QJR8</accession>
<dbReference type="WBParaSite" id="JU765_v2.g16979.t1">
    <property type="protein sequence ID" value="JU765_v2.g16979.t1"/>
    <property type="gene ID" value="JU765_v2.g16979"/>
</dbReference>
<proteinExistence type="predicted"/>
<reference evidence="2" key="1">
    <citation type="submission" date="2022-11" db="UniProtKB">
        <authorList>
            <consortium name="WormBaseParasite"/>
        </authorList>
    </citation>
    <scope>IDENTIFICATION</scope>
</reference>
<protein>
    <submittedName>
        <fullName evidence="2">Cytochrome c oxidase assembly factor 5</fullName>
    </submittedName>
</protein>
<organism evidence="1 2">
    <name type="scientific">Panagrolaimus sp. JU765</name>
    <dbReference type="NCBI Taxonomy" id="591449"/>
    <lineage>
        <taxon>Eukaryota</taxon>
        <taxon>Metazoa</taxon>
        <taxon>Ecdysozoa</taxon>
        <taxon>Nematoda</taxon>
        <taxon>Chromadorea</taxon>
        <taxon>Rhabditida</taxon>
        <taxon>Tylenchina</taxon>
        <taxon>Panagrolaimomorpha</taxon>
        <taxon>Panagrolaimoidea</taxon>
        <taxon>Panagrolaimidae</taxon>
        <taxon>Panagrolaimus</taxon>
    </lineage>
</organism>
<evidence type="ECO:0000313" key="1">
    <source>
        <dbReference type="Proteomes" id="UP000887576"/>
    </source>
</evidence>
<evidence type="ECO:0000313" key="2">
    <source>
        <dbReference type="WBParaSite" id="JU765_v2.g16979.t1"/>
    </source>
</evidence>